<evidence type="ECO:0000256" key="4">
    <source>
        <dbReference type="ARBA" id="ARBA00022705"/>
    </source>
</evidence>
<keyword evidence="4" id="KW-0235">DNA replication</keyword>
<evidence type="ECO:0000256" key="3">
    <source>
        <dbReference type="ARBA" id="ARBA00022457"/>
    </source>
</evidence>
<keyword evidence="7 18" id="KW-0378">Hydrolase</keyword>
<accession>E8LHW0</accession>
<dbReference type="Pfam" id="PF14815">
    <property type="entry name" value="NUDIX_4"/>
    <property type="match status" value="1"/>
</dbReference>
<protein>
    <recommendedName>
        <fullName evidence="13">8-oxo-dGTP diphosphatase</fullName>
        <ecNumber evidence="12">3.6.1.55</ecNumber>
    </recommendedName>
    <alternativeName>
        <fullName evidence="16">7,8-dihydro-8-oxoguanine-triphosphatase</fullName>
    </alternativeName>
    <alternativeName>
        <fullName evidence="15">Mutator protein MutT</fullName>
    </alternativeName>
    <alternativeName>
        <fullName evidence="14">dGTP pyrophosphohydrolase</fullName>
    </alternativeName>
</protein>
<dbReference type="HOGENOM" id="CLU_037162_19_1_6"/>
<dbReference type="Proteomes" id="UP000018458">
    <property type="component" value="Unassembled WGS sequence"/>
</dbReference>
<comment type="catalytic activity">
    <reaction evidence="11">
        <text>8-oxo-GTP + H2O = 8-oxo-GMP + diphosphate + H(+)</text>
        <dbReference type="Rhea" id="RHEA:67616"/>
        <dbReference type="ChEBI" id="CHEBI:15377"/>
        <dbReference type="ChEBI" id="CHEBI:15378"/>
        <dbReference type="ChEBI" id="CHEBI:33019"/>
        <dbReference type="ChEBI" id="CHEBI:143553"/>
        <dbReference type="ChEBI" id="CHEBI:145694"/>
    </reaction>
</comment>
<dbReference type="CDD" id="cd03425">
    <property type="entry name" value="NUDIX_MutT_NudA_like"/>
    <property type="match status" value="1"/>
</dbReference>
<organism evidence="18 19">
    <name type="scientific">Succinatimonas hippei (strain DSM 22608 / JCM 16073 / KCTC 15190 / YIT 12066)</name>
    <dbReference type="NCBI Taxonomy" id="762983"/>
    <lineage>
        <taxon>Bacteria</taxon>
        <taxon>Pseudomonadati</taxon>
        <taxon>Pseudomonadota</taxon>
        <taxon>Gammaproteobacteria</taxon>
        <taxon>Aeromonadales</taxon>
        <taxon>Succinivibrionaceae</taxon>
        <taxon>Succinatimonas</taxon>
    </lineage>
</organism>
<comment type="catalytic activity">
    <reaction evidence="10">
        <text>8-oxo-dGTP + H2O = 8-oxo-dGMP + diphosphate + H(+)</text>
        <dbReference type="Rhea" id="RHEA:31575"/>
        <dbReference type="ChEBI" id="CHEBI:15377"/>
        <dbReference type="ChEBI" id="CHEBI:15378"/>
        <dbReference type="ChEBI" id="CHEBI:33019"/>
        <dbReference type="ChEBI" id="CHEBI:63224"/>
        <dbReference type="ChEBI" id="CHEBI:77896"/>
        <dbReference type="EC" id="3.6.1.55"/>
    </reaction>
</comment>
<dbReference type="GO" id="GO:0044716">
    <property type="term" value="F:8-oxo-GDP phosphatase activity"/>
    <property type="evidence" value="ECO:0007669"/>
    <property type="project" value="TreeGrafter"/>
</dbReference>
<dbReference type="GO" id="GO:0046872">
    <property type="term" value="F:metal ion binding"/>
    <property type="evidence" value="ECO:0007669"/>
    <property type="project" value="UniProtKB-KW"/>
</dbReference>
<dbReference type="PROSITE" id="PS51462">
    <property type="entry name" value="NUDIX"/>
    <property type="match status" value="1"/>
</dbReference>
<keyword evidence="3" id="KW-0515">Mutator protein</keyword>
<evidence type="ECO:0000256" key="12">
    <source>
        <dbReference type="ARBA" id="ARBA00038905"/>
    </source>
</evidence>
<name>E8LHW0_SUCHY</name>
<keyword evidence="9" id="KW-0234">DNA repair</keyword>
<dbReference type="GO" id="GO:0035539">
    <property type="term" value="F:8-oxo-7,8-dihydrodeoxyguanosine triphosphate pyrophosphatase activity"/>
    <property type="evidence" value="ECO:0007669"/>
    <property type="project" value="UniProtKB-EC"/>
</dbReference>
<dbReference type="InterPro" id="IPR020084">
    <property type="entry name" value="NUDIX_hydrolase_CS"/>
</dbReference>
<evidence type="ECO:0000256" key="6">
    <source>
        <dbReference type="ARBA" id="ARBA00022763"/>
    </source>
</evidence>
<reference evidence="18 19" key="1">
    <citation type="submission" date="2011-01" db="EMBL/GenBank/DDBJ databases">
        <authorList>
            <person name="Weinstock G."/>
            <person name="Sodergren E."/>
            <person name="Clifton S."/>
            <person name="Fulton L."/>
            <person name="Fulton B."/>
            <person name="Courtney L."/>
            <person name="Fronick C."/>
            <person name="Harrison M."/>
            <person name="Strong C."/>
            <person name="Farmer C."/>
            <person name="Delahaunty K."/>
            <person name="Markovic C."/>
            <person name="Hall O."/>
            <person name="Minx P."/>
            <person name="Tomlinson C."/>
            <person name="Mitreva M."/>
            <person name="Hou S."/>
            <person name="Chen J."/>
            <person name="Wollam A."/>
            <person name="Pepin K.H."/>
            <person name="Johnson M."/>
            <person name="Bhonagiri V."/>
            <person name="Zhang X."/>
            <person name="Suruliraj S."/>
            <person name="Warren W."/>
            <person name="Chinwalla A."/>
            <person name="Mardis E.R."/>
            <person name="Wilson R.K."/>
        </authorList>
    </citation>
    <scope>NUCLEOTIDE SEQUENCE [LARGE SCALE GENOMIC DNA]</scope>
    <source>
        <strain evidence="19">DSM 22608 / JCM 16073 / KCTC 15190 / YIT 12066</strain>
    </source>
</reference>
<proteinExistence type="inferred from homology"/>
<dbReference type="eggNOG" id="COG0494">
    <property type="taxonomic scope" value="Bacteria"/>
</dbReference>
<evidence type="ECO:0000313" key="18">
    <source>
        <dbReference type="EMBL" id="EFY07898.1"/>
    </source>
</evidence>
<evidence type="ECO:0000256" key="10">
    <source>
        <dbReference type="ARBA" id="ARBA00035861"/>
    </source>
</evidence>
<sequence>MDKKLVRVSAALIVKNKSFLAALRPVNKKLGGFWELPGGKVEPNEDPKDTCIREIREELNCNIKVNDKITVCTFDYPDFILQMDVFECELIKDNYPSLIEHSALQWVNAQNIFDFKWVPADRDFLPLIKEKYLL</sequence>
<dbReference type="SUPFAM" id="SSF55811">
    <property type="entry name" value="Nudix"/>
    <property type="match status" value="1"/>
</dbReference>
<dbReference type="InterPro" id="IPR000086">
    <property type="entry name" value="NUDIX_hydrolase_dom"/>
</dbReference>
<evidence type="ECO:0000256" key="1">
    <source>
        <dbReference type="ARBA" id="ARBA00001946"/>
    </source>
</evidence>
<keyword evidence="8" id="KW-0460">Magnesium</keyword>
<keyword evidence="6" id="KW-0227">DNA damage</keyword>
<evidence type="ECO:0000256" key="16">
    <source>
        <dbReference type="ARBA" id="ARBA00042798"/>
    </source>
</evidence>
<dbReference type="PANTHER" id="PTHR47707">
    <property type="entry name" value="8-OXO-DGTP DIPHOSPHATASE"/>
    <property type="match status" value="1"/>
</dbReference>
<dbReference type="InterPro" id="IPR047127">
    <property type="entry name" value="MutT-like"/>
</dbReference>
<keyword evidence="19" id="KW-1185">Reference proteome</keyword>
<dbReference type="GO" id="GO:0006260">
    <property type="term" value="P:DNA replication"/>
    <property type="evidence" value="ECO:0007669"/>
    <property type="project" value="UniProtKB-KW"/>
</dbReference>
<evidence type="ECO:0000256" key="14">
    <source>
        <dbReference type="ARBA" id="ARBA00041592"/>
    </source>
</evidence>
<dbReference type="InterPro" id="IPR015797">
    <property type="entry name" value="NUDIX_hydrolase-like_dom_sf"/>
</dbReference>
<evidence type="ECO:0000256" key="13">
    <source>
        <dbReference type="ARBA" id="ARBA00040794"/>
    </source>
</evidence>
<dbReference type="EMBL" id="AEVO01000010">
    <property type="protein sequence ID" value="EFY07898.1"/>
    <property type="molecule type" value="Genomic_DNA"/>
</dbReference>
<evidence type="ECO:0000256" key="9">
    <source>
        <dbReference type="ARBA" id="ARBA00023204"/>
    </source>
</evidence>
<evidence type="ECO:0000256" key="8">
    <source>
        <dbReference type="ARBA" id="ARBA00022842"/>
    </source>
</evidence>
<evidence type="ECO:0000313" key="19">
    <source>
        <dbReference type="Proteomes" id="UP000018458"/>
    </source>
</evidence>
<feature type="domain" description="Nudix hydrolase" evidence="17">
    <location>
        <begin position="4"/>
        <end position="130"/>
    </location>
</feature>
<comment type="similarity">
    <text evidence="2">Belongs to the Nudix hydrolase family.</text>
</comment>
<dbReference type="PROSITE" id="PS00893">
    <property type="entry name" value="NUDIX_BOX"/>
    <property type="match status" value="1"/>
</dbReference>
<dbReference type="InterPro" id="IPR029119">
    <property type="entry name" value="MutY_C"/>
</dbReference>
<gene>
    <name evidence="18" type="ORF">HMPREF9444_00273</name>
</gene>
<dbReference type="AlphaFoldDB" id="E8LHW0"/>
<evidence type="ECO:0000256" key="15">
    <source>
        <dbReference type="ARBA" id="ARBA00041979"/>
    </source>
</evidence>
<dbReference type="Gene3D" id="3.90.79.10">
    <property type="entry name" value="Nucleoside Triphosphate Pyrophosphohydrolase"/>
    <property type="match status" value="1"/>
</dbReference>
<evidence type="ECO:0000256" key="11">
    <source>
        <dbReference type="ARBA" id="ARBA00036904"/>
    </source>
</evidence>
<dbReference type="STRING" id="762983.HMPREF9444_00273"/>
<evidence type="ECO:0000256" key="5">
    <source>
        <dbReference type="ARBA" id="ARBA00022723"/>
    </source>
</evidence>
<evidence type="ECO:0000259" key="17">
    <source>
        <dbReference type="PROSITE" id="PS51462"/>
    </source>
</evidence>
<comment type="cofactor">
    <cofactor evidence="1">
        <name>Mg(2+)</name>
        <dbReference type="ChEBI" id="CHEBI:18420"/>
    </cofactor>
</comment>
<dbReference type="OrthoDB" id="9810648at2"/>
<dbReference type="EC" id="3.6.1.55" evidence="12"/>
<dbReference type="RefSeq" id="WP_009142498.1">
    <property type="nucleotide sequence ID" value="NZ_GL830948.1"/>
</dbReference>
<dbReference type="GO" id="GO:0044715">
    <property type="term" value="F:8-oxo-dGDP phosphatase activity"/>
    <property type="evidence" value="ECO:0007669"/>
    <property type="project" value="TreeGrafter"/>
</dbReference>
<evidence type="ECO:0000256" key="2">
    <source>
        <dbReference type="ARBA" id="ARBA00005582"/>
    </source>
</evidence>
<comment type="caution">
    <text evidence="18">The sequence shown here is derived from an EMBL/GenBank/DDBJ whole genome shotgun (WGS) entry which is preliminary data.</text>
</comment>
<evidence type="ECO:0000256" key="7">
    <source>
        <dbReference type="ARBA" id="ARBA00022801"/>
    </source>
</evidence>
<dbReference type="GO" id="GO:0006281">
    <property type="term" value="P:DNA repair"/>
    <property type="evidence" value="ECO:0007669"/>
    <property type="project" value="UniProtKB-KW"/>
</dbReference>
<keyword evidence="5" id="KW-0479">Metal-binding</keyword>
<dbReference type="PANTHER" id="PTHR47707:SF1">
    <property type="entry name" value="NUDIX HYDROLASE FAMILY PROTEIN"/>
    <property type="match status" value="1"/>
</dbReference>
<dbReference type="GO" id="GO:0008413">
    <property type="term" value="F:8-oxo-7,8-dihydroguanosine triphosphate pyrophosphatase activity"/>
    <property type="evidence" value="ECO:0007669"/>
    <property type="project" value="TreeGrafter"/>
</dbReference>